<evidence type="ECO:0000313" key="2">
    <source>
        <dbReference type="Proteomes" id="UP000828390"/>
    </source>
</evidence>
<dbReference type="EMBL" id="JAIWYP010000001">
    <property type="protein sequence ID" value="KAH3881371.1"/>
    <property type="molecule type" value="Genomic_DNA"/>
</dbReference>
<accession>A0A9D4RTS0</accession>
<sequence length="66" mass="7322">MVWFSAARDKRPFEPCRHAALRVHASAETATHMISRRTDRSLVGQCDASQPSFVVSESAATRLLAH</sequence>
<reference evidence="1" key="2">
    <citation type="submission" date="2020-11" db="EMBL/GenBank/DDBJ databases">
        <authorList>
            <person name="McCartney M.A."/>
            <person name="Auch B."/>
            <person name="Kono T."/>
            <person name="Mallez S."/>
            <person name="Becker A."/>
            <person name="Gohl D.M."/>
            <person name="Silverstein K.A.T."/>
            <person name="Koren S."/>
            <person name="Bechman K.B."/>
            <person name="Herman A."/>
            <person name="Abrahante J.E."/>
            <person name="Garbe J."/>
        </authorList>
    </citation>
    <scope>NUCLEOTIDE SEQUENCE</scope>
    <source>
        <strain evidence="1">Duluth1</strain>
        <tissue evidence="1">Whole animal</tissue>
    </source>
</reference>
<gene>
    <name evidence="1" type="ORF">DPMN_005296</name>
</gene>
<protein>
    <submittedName>
        <fullName evidence="1">Uncharacterized protein</fullName>
    </submittedName>
</protein>
<name>A0A9D4RTS0_DREPO</name>
<reference evidence="1" key="1">
    <citation type="journal article" date="2019" name="bioRxiv">
        <title>The Genome of the Zebra Mussel, Dreissena polymorpha: A Resource for Invasive Species Research.</title>
        <authorList>
            <person name="McCartney M.A."/>
            <person name="Auch B."/>
            <person name="Kono T."/>
            <person name="Mallez S."/>
            <person name="Zhang Y."/>
            <person name="Obille A."/>
            <person name="Becker A."/>
            <person name="Abrahante J.E."/>
            <person name="Garbe J."/>
            <person name="Badalamenti J.P."/>
            <person name="Herman A."/>
            <person name="Mangelson H."/>
            <person name="Liachko I."/>
            <person name="Sullivan S."/>
            <person name="Sone E.D."/>
            <person name="Koren S."/>
            <person name="Silverstein K.A.T."/>
            <person name="Beckman K.B."/>
            <person name="Gohl D.M."/>
        </authorList>
    </citation>
    <scope>NUCLEOTIDE SEQUENCE</scope>
    <source>
        <strain evidence="1">Duluth1</strain>
        <tissue evidence="1">Whole animal</tissue>
    </source>
</reference>
<proteinExistence type="predicted"/>
<dbReference type="Proteomes" id="UP000828390">
    <property type="component" value="Unassembled WGS sequence"/>
</dbReference>
<evidence type="ECO:0000313" key="1">
    <source>
        <dbReference type="EMBL" id="KAH3881371.1"/>
    </source>
</evidence>
<dbReference type="AlphaFoldDB" id="A0A9D4RTS0"/>
<comment type="caution">
    <text evidence="1">The sequence shown here is derived from an EMBL/GenBank/DDBJ whole genome shotgun (WGS) entry which is preliminary data.</text>
</comment>
<organism evidence="1 2">
    <name type="scientific">Dreissena polymorpha</name>
    <name type="common">Zebra mussel</name>
    <name type="synonym">Mytilus polymorpha</name>
    <dbReference type="NCBI Taxonomy" id="45954"/>
    <lineage>
        <taxon>Eukaryota</taxon>
        <taxon>Metazoa</taxon>
        <taxon>Spiralia</taxon>
        <taxon>Lophotrochozoa</taxon>
        <taxon>Mollusca</taxon>
        <taxon>Bivalvia</taxon>
        <taxon>Autobranchia</taxon>
        <taxon>Heteroconchia</taxon>
        <taxon>Euheterodonta</taxon>
        <taxon>Imparidentia</taxon>
        <taxon>Neoheterodontei</taxon>
        <taxon>Myida</taxon>
        <taxon>Dreissenoidea</taxon>
        <taxon>Dreissenidae</taxon>
        <taxon>Dreissena</taxon>
    </lineage>
</organism>
<keyword evidence="2" id="KW-1185">Reference proteome</keyword>